<dbReference type="AlphaFoldDB" id="A0A9R1P970"/>
<dbReference type="EMBL" id="LT934113">
    <property type="protein sequence ID" value="VAH39050.1"/>
    <property type="molecule type" value="Genomic_DNA"/>
</dbReference>
<dbReference type="Proteomes" id="UP000324705">
    <property type="component" value="Chromosome 2A"/>
</dbReference>
<evidence type="ECO:0000313" key="1">
    <source>
        <dbReference type="EMBL" id="VAH39050.1"/>
    </source>
</evidence>
<name>A0A9R1P970_TRITD</name>
<protein>
    <submittedName>
        <fullName evidence="1">Uncharacterized protein</fullName>
    </submittedName>
</protein>
<accession>A0A9R1P970</accession>
<evidence type="ECO:0000313" key="2">
    <source>
        <dbReference type="Proteomes" id="UP000324705"/>
    </source>
</evidence>
<sequence length="189" mass="21081">MGRPKARARPIPELGPSVYVGVPAHMLTGRRTFRGTTTGRACRCACPTCPAANIFLFLLQRTDCSIAGAPGLLRIPIYKVYVDGTTTICPPTKGNPAPRNSFYAVTFPSLVQLEHGISDTDDPRQRVVCSERYRRRDGEGEDSKRPVSKIEEECGIRVELNSRAVLHPRHVHRVLQPMFNFNQRVIKLA</sequence>
<organism evidence="1 2">
    <name type="scientific">Triticum turgidum subsp. durum</name>
    <name type="common">Durum wheat</name>
    <name type="synonym">Triticum durum</name>
    <dbReference type="NCBI Taxonomy" id="4567"/>
    <lineage>
        <taxon>Eukaryota</taxon>
        <taxon>Viridiplantae</taxon>
        <taxon>Streptophyta</taxon>
        <taxon>Embryophyta</taxon>
        <taxon>Tracheophyta</taxon>
        <taxon>Spermatophyta</taxon>
        <taxon>Magnoliopsida</taxon>
        <taxon>Liliopsida</taxon>
        <taxon>Poales</taxon>
        <taxon>Poaceae</taxon>
        <taxon>BOP clade</taxon>
        <taxon>Pooideae</taxon>
        <taxon>Triticodae</taxon>
        <taxon>Triticeae</taxon>
        <taxon>Triticinae</taxon>
        <taxon>Triticum</taxon>
    </lineage>
</organism>
<proteinExistence type="predicted"/>
<keyword evidence="2" id="KW-1185">Reference proteome</keyword>
<reference evidence="1 2" key="1">
    <citation type="submission" date="2017-09" db="EMBL/GenBank/DDBJ databases">
        <authorList>
            <consortium name="International Durum Wheat Genome Sequencing Consortium (IDWGSC)"/>
            <person name="Milanesi L."/>
        </authorList>
    </citation>
    <scope>NUCLEOTIDE SEQUENCE [LARGE SCALE GENOMIC DNA]</scope>
    <source>
        <strain evidence="2">cv. Svevo</strain>
    </source>
</reference>
<dbReference type="Gramene" id="TRITD2Av1G288700.1">
    <property type="protein sequence ID" value="TRITD2Av1G288700.1"/>
    <property type="gene ID" value="TRITD2Av1G288700"/>
</dbReference>
<gene>
    <name evidence="1" type="ORF">TRITD_2Av1G288700</name>
</gene>